<dbReference type="InterPro" id="IPR035983">
    <property type="entry name" value="Hect_E3_ubiquitin_ligase"/>
</dbReference>
<dbReference type="EMBL" id="HAEJ01018703">
    <property type="protein sequence ID" value="SBS59160.1"/>
    <property type="molecule type" value="Transcribed_RNA"/>
</dbReference>
<dbReference type="SUPFAM" id="SSF56204">
    <property type="entry name" value="Hect, E3 ligase catalytic domain"/>
    <property type="match status" value="1"/>
</dbReference>
<sequence>MFSATSSLSVDSGFLTYLYLINFLEMIAGIETRLFEGEDGKGKMPKYSINDLDNGLFRAAGEIFAVSLAQGGPAPKILQEWCYDFLLTGNLETVDVKDVHDQELSSLIQMVEEVEDLSSCTEQIINCGYTGPINKDNKDKIKRAIMLHSAARRTLMLRQLREGLQLYGLMGVMEKNRQLCRDLFVAGNSDEVN</sequence>
<evidence type="ECO:0000313" key="1">
    <source>
        <dbReference type="EMBL" id="SBS59160.1"/>
    </source>
</evidence>
<proteinExistence type="predicted"/>
<dbReference type="AlphaFoldDB" id="A0A1A8VFH6"/>
<name>A0A1A8VFH6_NOTFU</name>
<gene>
    <name evidence="1" type="primary">Nfu_g_1_013477</name>
</gene>
<reference evidence="1" key="1">
    <citation type="submission" date="2016-05" db="EMBL/GenBank/DDBJ databases">
        <authorList>
            <person name="Lavstsen T."/>
            <person name="Jespersen J.S."/>
        </authorList>
    </citation>
    <scope>NUCLEOTIDE SEQUENCE</scope>
    <source>
        <tissue evidence="1">Brain</tissue>
    </source>
</reference>
<accession>A0A1A8VFH6</accession>
<organism evidence="1">
    <name type="scientific">Nothobranchius furzeri</name>
    <name type="common">Turquoise killifish</name>
    <dbReference type="NCBI Taxonomy" id="105023"/>
    <lineage>
        <taxon>Eukaryota</taxon>
        <taxon>Metazoa</taxon>
        <taxon>Chordata</taxon>
        <taxon>Craniata</taxon>
        <taxon>Vertebrata</taxon>
        <taxon>Euteleostomi</taxon>
        <taxon>Actinopterygii</taxon>
        <taxon>Neopterygii</taxon>
        <taxon>Teleostei</taxon>
        <taxon>Neoteleostei</taxon>
        <taxon>Acanthomorphata</taxon>
        <taxon>Ovalentaria</taxon>
        <taxon>Atherinomorphae</taxon>
        <taxon>Cyprinodontiformes</taxon>
        <taxon>Nothobranchiidae</taxon>
        <taxon>Nothobranchius</taxon>
    </lineage>
</organism>
<protein>
    <submittedName>
        <fullName evidence="1">Uncharacterized protein</fullName>
    </submittedName>
</protein>
<reference evidence="1" key="2">
    <citation type="submission" date="2016-06" db="EMBL/GenBank/DDBJ databases">
        <title>The genome of a short-lived fish provides insights into sex chromosome evolution and the genetic control of aging.</title>
        <authorList>
            <person name="Reichwald K."/>
            <person name="Felder M."/>
            <person name="Petzold A."/>
            <person name="Koch P."/>
            <person name="Groth M."/>
            <person name="Platzer M."/>
        </authorList>
    </citation>
    <scope>NUCLEOTIDE SEQUENCE</scope>
    <source>
        <tissue evidence="1">Brain</tissue>
    </source>
</reference>
<dbReference type="GO" id="GO:0004842">
    <property type="term" value="F:ubiquitin-protein transferase activity"/>
    <property type="evidence" value="ECO:0007669"/>
    <property type="project" value="InterPro"/>
</dbReference>